<dbReference type="EMBL" id="RJVU01078462">
    <property type="protein sequence ID" value="ROI15843.1"/>
    <property type="molecule type" value="Genomic_DNA"/>
</dbReference>
<protein>
    <recommendedName>
        <fullName evidence="4">Retrotransposon gag domain-containing protein</fullName>
    </recommendedName>
</protein>
<name>A0A3N0XES6_ANAGA</name>
<accession>A0A3N0XES6</accession>
<keyword evidence="3" id="KW-1185">Reference proteome</keyword>
<feature type="compositionally biased region" description="Basic residues" evidence="1">
    <location>
        <begin position="146"/>
        <end position="159"/>
    </location>
</feature>
<evidence type="ECO:0000313" key="2">
    <source>
        <dbReference type="EMBL" id="ROI15843.1"/>
    </source>
</evidence>
<evidence type="ECO:0008006" key="4">
    <source>
        <dbReference type="Google" id="ProtNLM"/>
    </source>
</evidence>
<organism evidence="2 3">
    <name type="scientific">Anabarilius grahami</name>
    <name type="common">Kanglang fish</name>
    <name type="synonym">Barilius grahami</name>
    <dbReference type="NCBI Taxonomy" id="495550"/>
    <lineage>
        <taxon>Eukaryota</taxon>
        <taxon>Metazoa</taxon>
        <taxon>Chordata</taxon>
        <taxon>Craniata</taxon>
        <taxon>Vertebrata</taxon>
        <taxon>Euteleostomi</taxon>
        <taxon>Actinopterygii</taxon>
        <taxon>Neopterygii</taxon>
        <taxon>Teleostei</taxon>
        <taxon>Ostariophysi</taxon>
        <taxon>Cypriniformes</taxon>
        <taxon>Xenocyprididae</taxon>
        <taxon>Xenocypridinae</taxon>
        <taxon>Xenocypridinae incertae sedis</taxon>
        <taxon>Anabarilius</taxon>
    </lineage>
</organism>
<feature type="region of interest" description="Disordered" evidence="1">
    <location>
        <begin position="137"/>
        <end position="165"/>
    </location>
</feature>
<dbReference type="Proteomes" id="UP000281406">
    <property type="component" value="Unassembled WGS sequence"/>
</dbReference>
<gene>
    <name evidence="2" type="ORF">DPX16_21350</name>
</gene>
<reference evidence="2 3" key="1">
    <citation type="submission" date="2018-10" db="EMBL/GenBank/DDBJ databases">
        <title>Genome assembly for a Yunnan-Guizhou Plateau 3E fish, Anabarilius grahami (Regan), and its evolutionary and genetic applications.</title>
        <authorList>
            <person name="Jiang W."/>
        </authorList>
    </citation>
    <scope>NUCLEOTIDE SEQUENCE [LARGE SCALE GENOMIC DNA]</scope>
    <source>
        <strain evidence="2">AG-KIZ</strain>
        <tissue evidence="2">Muscle</tissue>
    </source>
</reference>
<dbReference type="AlphaFoldDB" id="A0A3N0XES6"/>
<dbReference type="OrthoDB" id="8963682at2759"/>
<evidence type="ECO:0000313" key="3">
    <source>
        <dbReference type="Proteomes" id="UP000281406"/>
    </source>
</evidence>
<sequence>MGILLVPVPPKSHQQKPHVSAEDRLWTFRKDGRPLERYVEEFSELVYLLNWPDAPINACFLMGLDKDMIRYSEPACFFSLVESLNLILFLNGSEFKIEEVQKRAYCPCPVPSEKHAAWSVQQPPVSSTYPSSGYSPVVLPGSESKPRRRATAKPRRPRKMAAAAPAFHEPPKEAEWLMDFWAEPAVPASHEPALILLEPDPILHGPAPAPHEPALILLEPDPILHGPAPAFHEPAPALHEPAPALQHEPAHESLPSTREFPKNFVFGGGACTHGWGTHGLLRLQTLHGLLRLLTHHGCLNSRTPPGDLRSSPLLSLHLREVSRAPTPPPRLFHLWREATPTGRGSTHPLHLDFIICTPFIMDSLPSLLEQPELFPPPAMKSNQEAEQSPMDLTSLFNYSAVSQQQLASLSLSTLQEKDMLQYDSNTENHSC</sequence>
<proteinExistence type="predicted"/>
<evidence type="ECO:0000256" key="1">
    <source>
        <dbReference type="SAM" id="MobiDB-lite"/>
    </source>
</evidence>
<comment type="caution">
    <text evidence="2">The sequence shown here is derived from an EMBL/GenBank/DDBJ whole genome shotgun (WGS) entry which is preliminary data.</text>
</comment>